<gene>
    <name evidence="1" type="ORF">SAMN05443244_0076</name>
</gene>
<accession>A0A1H4ITY8</accession>
<proteinExistence type="predicted"/>
<reference evidence="1 2" key="1">
    <citation type="submission" date="2016-10" db="EMBL/GenBank/DDBJ databases">
        <authorList>
            <person name="de Groot N.N."/>
        </authorList>
    </citation>
    <scope>NUCLEOTIDE SEQUENCE [LARGE SCALE GENOMIC DNA]</scope>
    <source>
        <strain evidence="1 2">AB35.6</strain>
    </source>
</reference>
<protein>
    <submittedName>
        <fullName evidence="1">Uncharacterized protein</fullName>
    </submittedName>
</protein>
<sequence length="117" mass="12440">MGARLDPSKLLHQEALLFLSLVGATLIYRALTGRLVTSGLLSDRLNGSTSPERVQLLIATLAIAGHYLRDAIHGNGTTLPSVNITSLLLFGGSSGIYAAVKYARLQRHSGSQKGELK</sequence>
<evidence type="ECO:0000313" key="2">
    <source>
        <dbReference type="Proteomes" id="UP000182409"/>
    </source>
</evidence>
<dbReference type="AlphaFoldDB" id="A0A1H4ITY8"/>
<dbReference type="Proteomes" id="UP000182409">
    <property type="component" value="Unassembled WGS sequence"/>
</dbReference>
<name>A0A1H4ITY8_9BACT</name>
<dbReference type="EMBL" id="FNSD01000001">
    <property type="protein sequence ID" value="SEB37529.1"/>
    <property type="molecule type" value="Genomic_DNA"/>
</dbReference>
<evidence type="ECO:0000313" key="1">
    <source>
        <dbReference type="EMBL" id="SEB37529.1"/>
    </source>
</evidence>
<organism evidence="1 2">
    <name type="scientific">Terriglobus roseus</name>
    <dbReference type="NCBI Taxonomy" id="392734"/>
    <lineage>
        <taxon>Bacteria</taxon>
        <taxon>Pseudomonadati</taxon>
        <taxon>Acidobacteriota</taxon>
        <taxon>Terriglobia</taxon>
        <taxon>Terriglobales</taxon>
        <taxon>Acidobacteriaceae</taxon>
        <taxon>Terriglobus</taxon>
    </lineage>
</organism>